<evidence type="ECO:0000256" key="13">
    <source>
        <dbReference type="SAM" id="Phobius"/>
    </source>
</evidence>
<protein>
    <recommendedName>
        <fullName evidence="14">G-protein coupled receptors family 1 profile domain-containing protein</fullName>
    </recommendedName>
</protein>
<feature type="compositionally biased region" description="Low complexity" evidence="12">
    <location>
        <begin position="668"/>
        <end position="683"/>
    </location>
</feature>
<dbReference type="PROSITE" id="PS00237">
    <property type="entry name" value="G_PROTEIN_RECEP_F1_1"/>
    <property type="match status" value="1"/>
</dbReference>
<feature type="region of interest" description="Disordered" evidence="12">
    <location>
        <begin position="301"/>
        <end position="362"/>
    </location>
</feature>
<dbReference type="eggNOG" id="KOG3656">
    <property type="taxonomic scope" value="Eukaryota"/>
</dbReference>
<reference evidence="16" key="1">
    <citation type="submission" date="2011-08" db="EMBL/GenBank/DDBJ databases">
        <authorList>
            <person name="Rombauts S."/>
        </authorList>
    </citation>
    <scope>NUCLEOTIDE SEQUENCE</scope>
    <source>
        <strain evidence="16">London</strain>
    </source>
</reference>
<dbReference type="GO" id="GO:0071880">
    <property type="term" value="P:adenylate cyclase-activating adrenergic receptor signaling pathway"/>
    <property type="evidence" value="ECO:0007669"/>
    <property type="project" value="TreeGrafter"/>
</dbReference>
<dbReference type="PROSITE" id="PS50262">
    <property type="entry name" value="G_PROTEIN_RECEP_F1_2"/>
    <property type="match status" value="1"/>
</dbReference>
<dbReference type="CDD" id="cd15329">
    <property type="entry name" value="7tmA_5-HT7"/>
    <property type="match status" value="1"/>
</dbReference>
<feature type="transmembrane region" description="Helical" evidence="13">
    <location>
        <begin position="520"/>
        <end position="544"/>
    </location>
</feature>
<feature type="compositionally biased region" description="Low complexity" evidence="12">
    <location>
        <begin position="425"/>
        <end position="448"/>
    </location>
</feature>
<keyword evidence="6 11" id="KW-0297">G-protein coupled receptor</keyword>
<evidence type="ECO:0000256" key="12">
    <source>
        <dbReference type="SAM" id="MobiDB-lite"/>
    </source>
</evidence>
<dbReference type="SMART" id="SM01381">
    <property type="entry name" value="7TM_GPCR_Srsx"/>
    <property type="match status" value="1"/>
</dbReference>
<evidence type="ECO:0000313" key="15">
    <source>
        <dbReference type="EnsemblMetazoa" id="tetur15g02530.1"/>
    </source>
</evidence>
<comment type="subcellular location">
    <subcellularLocation>
        <location evidence="1">Cell membrane</location>
        <topology evidence="1">Multi-pass membrane protein</topology>
    </subcellularLocation>
</comment>
<name>T1KMQ9_TETUR</name>
<dbReference type="GO" id="GO:0005886">
    <property type="term" value="C:plasma membrane"/>
    <property type="evidence" value="ECO:0007669"/>
    <property type="project" value="UniProtKB-SubCell"/>
</dbReference>
<dbReference type="Pfam" id="PF00001">
    <property type="entry name" value="7tm_1"/>
    <property type="match status" value="1"/>
</dbReference>
<evidence type="ECO:0000256" key="6">
    <source>
        <dbReference type="ARBA" id="ARBA00023040"/>
    </source>
</evidence>
<dbReference type="OrthoDB" id="5951059at2759"/>
<evidence type="ECO:0000256" key="11">
    <source>
        <dbReference type="RuleBase" id="RU000688"/>
    </source>
</evidence>
<feature type="domain" description="G-protein coupled receptors family 1 profile" evidence="14">
    <location>
        <begin position="26"/>
        <end position="577"/>
    </location>
</feature>
<evidence type="ECO:0000256" key="5">
    <source>
        <dbReference type="ARBA" id="ARBA00022989"/>
    </source>
</evidence>
<dbReference type="PRINTS" id="PR00237">
    <property type="entry name" value="GPCRRHODOPSN"/>
</dbReference>
<dbReference type="AlphaFoldDB" id="T1KMQ9"/>
<sequence length="745" mass="82543">MSSKHSGLETTITLCLSLMIIVTIIGNILVCLSVVLVRKLRSPSNYLLVSLAISDLCVAILVMPLALNLEVKGYWDLGPTLCDMWVSFDVTSCTASILNLCMISVDRYLTITKPLTYGVKRTTKRMTAFIAIVWVSSCLISVPPLLVLGNEHGTDEEPSCQVSQHIVYQLYATLGAFYIPLGVMIILYYKIYGAAKSVVDAELRSLGHTTERLVNSHTNSNLVNQHNSSAHSQSTVYHQQHSYASRYFPAIKPLLKSTLTASNKHENCSKVPFPSSVNYDIQPLESINDSDYQAGNKITENSMFFSSPPHQQQNYSPQSRESGATENFNETNFGETKSSSSPTATQVTLTKSTPRNGLISCKDSSATTLSDVLLKETLPKNSANISHNNNNNNNNNNNDNLNSNNCSENTFHSSLLSSYKRVKESMLSSHRSQSASSSPSSTHHSLQSKYHCIVQQTQGSPINSTNNNSNNNSNNNNNNTFCSNFGGVRKSLGDRLSFHATMSSGTEKRRTSSMLKERKASITLGVIMTAFTACWLPFFILALLRPFSVTVNQIPHWISSLCYWLGLANSMLNPIIYVTFHHDFRKAFRYLLCLQCSTMDFRLRERAYQSQYGINNSSDNHLHHLTSYQYYTHPGHHPPPPHNHHTSSHSQLSCSPINQPQPPPPPASQSNPISTSWSTPSTPAAVPVSNSTNRSADEKKTLALKENLIPVNYSSQATLEPLTSSSVDERLISQQEHLLSKHTPL</sequence>
<dbReference type="SUPFAM" id="SSF81321">
    <property type="entry name" value="Family A G protein-coupled receptor-like"/>
    <property type="match status" value="1"/>
</dbReference>
<dbReference type="PANTHER" id="PTHR24248:SF199">
    <property type="entry name" value="IP13425P-RELATED"/>
    <property type="match status" value="1"/>
</dbReference>
<dbReference type="STRING" id="32264.T1KMQ9"/>
<evidence type="ECO:0000256" key="10">
    <source>
        <dbReference type="ARBA" id="ARBA00023224"/>
    </source>
</evidence>
<dbReference type="InterPro" id="IPR000276">
    <property type="entry name" value="GPCR_Rhodpsn"/>
</dbReference>
<feature type="region of interest" description="Disordered" evidence="12">
    <location>
        <begin position="381"/>
        <end position="407"/>
    </location>
</feature>
<organism evidence="15 16">
    <name type="scientific">Tetranychus urticae</name>
    <name type="common">Two-spotted spider mite</name>
    <dbReference type="NCBI Taxonomy" id="32264"/>
    <lineage>
        <taxon>Eukaryota</taxon>
        <taxon>Metazoa</taxon>
        <taxon>Ecdysozoa</taxon>
        <taxon>Arthropoda</taxon>
        <taxon>Chelicerata</taxon>
        <taxon>Arachnida</taxon>
        <taxon>Acari</taxon>
        <taxon>Acariformes</taxon>
        <taxon>Trombidiformes</taxon>
        <taxon>Prostigmata</taxon>
        <taxon>Eleutherengona</taxon>
        <taxon>Raphignathae</taxon>
        <taxon>Tetranychoidea</taxon>
        <taxon>Tetranychidae</taxon>
        <taxon>Tetranychus</taxon>
    </lineage>
</organism>
<dbReference type="GO" id="GO:0043410">
    <property type="term" value="P:positive regulation of MAPK cascade"/>
    <property type="evidence" value="ECO:0007669"/>
    <property type="project" value="TreeGrafter"/>
</dbReference>
<dbReference type="EMBL" id="CAEY01000249">
    <property type="status" value="NOT_ANNOTATED_CDS"/>
    <property type="molecule type" value="Genomic_DNA"/>
</dbReference>
<keyword evidence="7 13" id="KW-0472">Membrane</keyword>
<evidence type="ECO:0000313" key="16">
    <source>
        <dbReference type="Proteomes" id="UP000015104"/>
    </source>
</evidence>
<keyword evidence="16" id="KW-1185">Reference proteome</keyword>
<keyword evidence="3" id="KW-1003">Cell membrane</keyword>
<dbReference type="EnsemblMetazoa" id="tetur15g02530.1">
    <property type="protein sequence ID" value="tetur15g02530.1"/>
    <property type="gene ID" value="tetur15g02530"/>
</dbReference>
<evidence type="ECO:0000256" key="2">
    <source>
        <dbReference type="ARBA" id="ARBA00010663"/>
    </source>
</evidence>
<dbReference type="Proteomes" id="UP000015104">
    <property type="component" value="Unassembled WGS sequence"/>
</dbReference>
<keyword evidence="10 11" id="KW-0807">Transducer</keyword>
<evidence type="ECO:0000256" key="4">
    <source>
        <dbReference type="ARBA" id="ARBA00022692"/>
    </source>
</evidence>
<feature type="transmembrane region" description="Helical" evidence="13">
    <location>
        <begin position="85"/>
        <end position="105"/>
    </location>
</feature>
<evidence type="ECO:0000256" key="7">
    <source>
        <dbReference type="ARBA" id="ARBA00023136"/>
    </source>
</evidence>
<comment type="similarity">
    <text evidence="2 11">Belongs to the G-protein coupled receptor 1 family.</text>
</comment>
<feature type="transmembrane region" description="Helical" evidence="13">
    <location>
        <begin position="126"/>
        <end position="146"/>
    </location>
</feature>
<dbReference type="HOGENOM" id="CLU_009579_11_1_1"/>
<evidence type="ECO:0000256" key="1">
    <source>
        <dbReference type="ARBA" id="ARBA00004651"/>
    </source>
</evidence>
<feature type="compositionally biased region" description="Low complexity" evidence="12">
    <location>
        <begin position="463"/>
        <end position="480"/>
    </location>
</feature>
<evidence type="ECO:0000256" key="3">
    <source>
        <dbReference type="ARBA" id="ARBA00022475"/>
    </source>
</evidence>
<evidence type="ECO:0000256" key="8">
    <source>
        <dbReference type="ARBA" id="ARBA00023157"/>
    </source>
</evidence>
<dbReference type="Gene3D" id="1.20.1070.10">
    <property type="entry name" value="Rhodopsin 7-helix transmembrane proteins"/>
    <property type="match status" value="2"/>
</dbReference>
<feature type="transmembrane region" description="Helical" evidence="13">
    <location>
        <begin position="556"/>
        <end position="580"/>
    </location>
</feature>
<dbReference type="GO" id="GO:0004993">
    <property type="term" value="F:G protein-coupled serotonin receptor activity"/>
    <property type="evidence" value="ECO:0007669"/>
    <property type="project" value="UniProtKB-ARBA"/>
</dbReference>
<evidence type="ECO:0000256" key="9">
    <source>
        <dbReference type="ARBA" id="ARBA00023170"/>
    </source>
</evidence>
<keyword evidence="9 11" id="KW-0675">Receptor</keyword>
<reference evidence="15" key="2">
    <citation type="submission" date="2015-06" db="UniProtKB">
        <authorList>
            <consortium name="EnsemblMetazoa"/>
        </authorList>
    </citation>
    <scope>IDENTIFICATION</scope>
</reference>
<gene>
    <name evidence="15" type="primary">107365460</name>
</gene>
<dbReference type="OMA" id="NDNATEX"/>
<feature type="compositionally biased region" description="Polar residues" evidence="12">
    <location>
        <begin position="301"/>
        <end position="355"/>
    </location>
</feature>
<keyword evidence="4 11" id="KW-0812">Transmembrane</keyword>
<feature type="region of interest" description="Disordered" evidence="12">
    <location>
        <begin position="633"/>
        <end position="697"/>
    </location>
</feature>
<feature type="region of interest" description="Disordered" evidence="12">
    <location>
        <begin position="422"/>
        <end position="480"/>
    </location>
</feature>
<feature type="transmembrane region" description="Helical" evidence="13">
    <location>
        <begin position="166"/>
        <end position="189"/>
    </location>
</feature>
<keyword evidence="8" id="KW-1015">Disulfide bond</keyword>
<dbReference type="InterPro" id="IPR017452">
    <property type="entry name" value="GPCR_Rhodpsn_7TM"/>
</dbReference>
<accession>T1KMQ9</accession>
<feature type="transmembrane region" description="Helical" evidence="13">
    <location>
        <begin position="12"/>
        <end position="37"/>
    </location>
</feature>
<keyword evidence="5 13" id="KW-1133">Transmembrane helix</keyword>
<dbReference type="KEGG" id="tut:107365460"/>
<dbReference type="PANTHER" id="PTHR24248">
    <property type="entry name" value="ADRENERGIC RECEPTOR-RELATED G-PROTEIN COUPLED RECEPTOR"/>
    <property type="match status" value="1"/>
</dbReference>
<proteinExistence type="inferred from homology"/>
<evidence type="ECO:0000259" key="14">
    <source>
        <dbReference type="PROSITE" id="PS50262"/>
    </source>
</evidence>
<feature type="transmembrane region" description="Helical" evidence="13">
    <location>
        <begin position="46"/>
        <end position="65"/>
    </location>
</feature>